<feature type="compositionally biased region" description="Basic and acidic residues" evidence="1">
    <location>
        <begin position="57"/>
        <end position="73"/>
    </location>
</feature>
<gene>
    <name evidence="2" type="ordered locus">Sros_7240</name>
</gene>
<proteinExistence type="predicted"/>
<keyword evidence="3" id="KW-1185">Reference proteome</keyword>
<organism evidence="2 3">
    <name type="scientific">Streptosporangium roseum (strain ATCC 12428 / DSM 43021 / JCM 3005 / KCTC 9067 / NCIMB 10171 / NRRL 2505 / NI 9100)</name>
    <dbReference type="NCBI Taxonomy" id="479432"/>
    <lineage>
        <taxon>Bacteria</taxon>
        <taxon>Bacillati</taxon>
        <taxon>Actinomycetota</taxon>
        <taxon>Actinomycetes</taxon>
        <taxon>Streptosporangiales</taxon>
        <taxon>Streptosporangiaceae</taxon>
        <taxon>Streptosporangium</taxon>
    </lineage>
</organism>
<feature type="region of interest" description="Disordered" evidence="1">
    <location>
        <begin position="55"/>
        <end position="121"/>
    </location>
</feature>
<protein>
    <submittedName>
        <fullName evidence="2">Uncharacterized protein</fullName>
    </submittedName>
</protein>
<accession>D2BCA0</accession>
<dbReference type="AlphaFoldDB" id="D2BCA0"/>
<evidence type="ECO:0000313" key="2">
    <source>
        <dbReference type="EMBL" id="ACZ89929.1"/>
    </source>
</evidence>
<dbReference type="HOGENOM" id="CLU_1874327_0_0_11"/>
<evidence type="ECO:0000256" key="1">
    <source>
        <dbReference type="SAM" id="MobiDB-lite"/>
    </source>
</evidence>
<sequence>MVPSRFEQISVAQLVERLDDEEAQARQEVVAWREKIAEAEERLEQLTAVRRTLARLQAKDEVSSRNPVEDLRAKSAASGDSEPEVLDQNARGSHQLVTGEADRQSPAGSRHLQPVPFMGAPDTLAAAWPSLTGINR</sequence>
<name>D2BCA0_STRRD</name>
<dbReference type="EMBL" id="CP001814">
    <property type="protein sequence ID" value="ACZ89929.1"/>
    <property type="molecule type" value="Genomic_DNA"/>
</dbReference>
<evidence type="ECO:0000313" key="3">
    <source>
        <dbReference type="Proteomes" id="UP000002029"/>
    </source>
</evidence>
<dbReference type="Proteomes" id="UP000002029">
    <property type="component" value="Chromosome"/>
</dbReference>
<reference evidence="2 3" key="1">
    <citation type="journal article" date="2010" name="Stand. Genomic Sci.">
        <title>Complete genome sequence of Streptosporangium roseum type strain (NI 9100).</title>
        <authorList>
            <person name="Nolan M."/>
            <person name="Sikorski J."/>
            <person name="Jando M."/>
            <person name="Lucas S."/>
            <person name="Lapidus A."/>
            <person name="Glavina Del Rio T."/>
            <person name="Chen F."/>
            <person name="Tice H."/>
            <person name="Pitluck S."/>
            <person name="Cheng J.F."/>
            <person name="Chertkov O."/>
            <person name="Sims D."/>
            <person name="Meincke L."/>
            <person name="Brettin T."/>
            <person name="Han C."/>
            <person name="Detter J.C."/>
            <person name="Bruce D."/>
            <person name="Goodwin L."/>
            <person name="Land M."/>
            <person name="Hauser L."/>
            <person name="Chang Y.J."/>
            <person name="Jeffries C.D."/>
            <person name="Ivanova N."/>
            <person name="Mavromatis K."/>
            <person name="Mikhailova N."/>
            <person name="Chen A."/>
            <person name="Palaniappan K."/>
            <person name="Chain P."/>
            <person name="Rohde M."/>
            <person name="Goker M."/>
            <person name="Bristow J."/>
            <person name="Eisen J.A."/>
            <person name="Markowitz V."/>
            <person name="Hugenholtz P."/>
            <person name="Kyrpides N.C."/>
            <person name="Klenk H.P."/>
        </authorList>
    </citation>
    <scope>NUCLEOTIDE SEQUENCE [LARGE SCALE GENOMIC DNA]</scope>
    <source>
        <strain evidence="3">ATCC 12428 / DSM 43021 / JCM 3005 / NI 9100</strain>
    </source>
</reference>
<dbReference type="KEGG" id="sro:Sros_7240"/>